<protein>
    <submittedName>
        <fullName evidence="2">Uncharacterized protein</fullName>
    </submittedName>
</protein>
<sequence length="67" mass="6693">MPSLIIPICPNAPSEDPLVTLPSSSKGPGPPGLFVKPSNGSIIIRSGSNLPFNAASAQRASRLGGPG</sequence>
<proteinExistence type="predicted"/>
<dbReference type="AlphaFoldDB" id="A0A9W9X4Q4"/>
<reference evidence="2" key="1">
    <citation type="submission" date="2022-12" db="EMBL/GenBank/DDBJ databases">
        <authorList>
            <person name="Petersen C."/>
        </authorList>
    </citation>
    <scope>NUCLEOTIDE SEQUENCE</scope>
    <source>
        <strain evidence="2">IBT 17660</strain>
    </source>
</reference>
<dbReference type="Proteomes" id="UP001147760">
    <property type="component" value="Unassembled WGS sequence"/>
</dbReference>
<accession>A0A9W9X4Q4</accession>
<comment type="caution">
    <text evidence="2">The sequence shown here is derived from an EMBL/GenBank/DDBJ whole genome shotgun (WGS) entry which is preliminary data.</text>
</comment>
<reference evidence="2" key="2">
    <citation type="journal article" date="2023" name="IMA Fungus">
        <title>Comparative genomic study of the Penicillium genus elucidates a diverse pangenome and 15 lateral gene transfer events.</title>
        <authorList>
            <person name="Petersen C."/>
            <person name="Sorensen T."/>
            <person name="Nielsen M.R."/>
            <person name="Sondergaard T.E."/>
            <person name="Sorensen J.L."/>
            <person name="Fitzpatrick D.A."/>
            <person name="Frisvad J.C."/>
            <person name="Nielsen K.L."/>
        </authorList>
    </citation>
    <scope>NUCLEOTIDE SEQUENCE</scope>
    <source>
        <strain evidence="2">IBT 17660</strain>
    </source>
</reference>
<organism evidence="2 3">
    <name type="scientific">Penicillium desertorum</name>
    <dbReference type="NCBI Taxonomy" id="1303715"/>
    <lineage>
        <taxon>Eukaryota</taxon>
        <taxon>Fungi</taxon>
        <taxon>Dikarya</taxon>
        <taxon>Ascomycota</taxon>
        <taxon>Pezizomycotina</taxon>
        <taxon>Eurotiomycetes</taxon>
        <taxon>Eurotiomycetidae</taxon>
        <taxon>Eurotiales</taxon>
        <taxon>Aspergillaceae</taxon>
        <taxon>Penicillium</taxon>
    </lineage>
</organism>
<evidence type="ECO:0000256" key="1">
    <source>
        <dbReference type="SAM" id="MobiDB-lite"/>
    </source>
</evidence>
<feature type="region of interest" description="Disordered" evidence="1">
    <location>
        <begin position="1"/>
        <end position="32"/>
    </location>
</feature>
<gene>
    <name evidence="2" type="ORF">N7530_002957</name>
</gene>
<evidence type="ECO:0000313" key="3">
    <source>
        <dbReference type="Proteomes" id="UP001147760"/>
    </source>
</evidence>
<name>A0A9W9X4Q4_9EURO</name>
<dbReference type="EMBL" id="JAPWDO010000002">
    <property type="protein sequence ID" value="KAJ5483711.1"/>
    <property type="molecule type" value="Genomic_DNA"/>
</dbReference>
<keyword evidence="3" id="KW-1185">Reference proteome</keyword>
<evidence type="ECO:0000313" key="2">
    <source>
        <dbReference type="EMBL" id="KAJ5483711.1"/>
    </source>
</evidence>